<comment type="caution">
    <text evidence="2">The sequence shown here is derived from an EMBL/GenBank/DDBJ whole genome shotgun (WGS) entry which is preliminary data.</text>
</comment>
<dbReference type="Gene3D" id="3.30.300.20">
    <property type="match status" value="1"/>
</dbReference>
<reference evidence="2 3" key="1">
    <citation type="submission" date="2022-06" db="EMBL/GenBank/DDBJ databases">
        <title>Isolation of gut microbiota from human fecal samples.</title>
        <authorList>
            <person name="Pamer E.G."/>
            <person name="Barat B."/>
            <person name="Waligurski E."/>
            <person name="Medina S."/>
            <person name="Paddock L."/>
            <person name="Mostad J."/>
        </authorList>
    </citation>
    <scope>NUCLEOTIDE SEQUENCE [LARGE SCALE GENOMIC DNA]</scope>
    <source>
        <strain evidence="2 3">DFI.1.1</strain>
    </source>
</reference>
<evidence type="ECO:0000313" key="3">
    <source>
        <dbReference type="Proteomes" id="UP001206692"/>
    </source>
</evidence>
<dbReference type="InterPro" id="IPR036867">
    <property type="entry name" value="R3H_dom_sf"/>
</dbReference>
<dbReference type="EMBL" id="JANGEW010000119">
    <property type="protein sequence ID" value="MCQ5343706.1"/>
    <property type="molecule type" value="Genomic_DNA"/>
</dbReference>
<proteinExistence type="predicted"/>
<feature type="domain" description="R3H" evidence="1">
    <location>
        <begin position="36"/>
        <end position="79"/>
    </location>
</feature>
<dbReference type="SUPFAM" id="SSF82708">
    <property type="entry name" value="R3H domain"/>
    <property type="match status" value="1"/>
</dbReference>
<dbReference type="Pfam" id="PF01424">
    <property type="entry name" value="R3H"/>
    <property type="match status" value="1"/>
</dbReference>
<dbReference type="InterPro" id="IPR039247">
    <property type="entry name" value="KhpB"/>
</dbReference>
<dbReference type="PANTHER" id="PTHR35800:SF1">
    <property type="entry name" value="RNA-BINDING PROTEIN KHPB"/>
    <property type="match status" value="1"/>
</dbReference>
<dbReference type="InterPro" id="IPR001374">
    <property type="entry name" value="R3H_dom"/>
</dbReference>
<dbReference type="InterPro" id="IPR015946">
    <property type="entry name" value="KH_dom-like_a/b"/>
</dbReference>
<keyword evidence="3" id="KW-1185">Reference proteome</keyword>
<dbReference type="RefSeq" id="WP_306287105.1">
    <property type="nucleotide sequence ID" value="NZ_JANGEW010000119.1"/>
</dbReference>
<feature type="non-terminal residue" evidence="2">
    <location>
        <position position="79"/>
    </location>
</feature>
<gene>
    <name evidence="2" type="ORF">NE675_11850</name>
</gene>
<dbReference type="Gene3D" id="3.30.1370.50">
    <property type="entry name" value="R3H-like domain"/>
    <property type="match status" value="1"/>
</dbReference>
<accession>A0ABT1SUZ6</accession>
<feature type="non-terminal residue" evidence="2">
    <location>
        <position position="1"/>
    </location>
</feature>
<protein>
    <recommendedName>
        <fullName evidence="1">R3H domain-containing protein</fullName>
    </recommendedName>
</protein>
<dbReference type="PROSITE" id="PS51061">
    <property type="entry name" value="R3H"/>
    <property type="match status" value="1"/>
</dbReference>
<name>A0ABT1SUZ6_9FIRM</name>
<dbReference type="PANTHER" id="PTHR35800">
    <property type="entry name" value="PROTEIN JAG"/>
    <property type="match status" value="1"/>
</dbReference>
<organism evidence="2 3">
    <name type="scientific">Megasphaera massiliensis</name>
    <dbReference type="NCBI Taxonomy" id="1232428"/>
    <lineage>
        <taxon>Bacteria</taxon>
        <taxon>Bacillati</taxon>
        <taxon>Bacillota</taxon>
        <taxon>Negativicutes</taxon>
        <taxon>Veillonellales</taxon>
        <taxon>Veillonellaceae</taxon>
        <taxon>Megasphaera</taxon>
    </lineage>
</organism>
<dbReference type="Proteomes" id="UP001206692">
    <property type="component" value="Unassembled WGS sequence"/>
</dbReference>
<evidence type="ECO:0000259" key="1">
    <source>
        <dbReference type="PROSITE" id="PS51061"/>
    </source>
</evidence>
<sequence length="79" mass="9288">KHGQTLDALQYLTNLKTNHGEKARYFIMLDVENYRHRPEETLKQLAHRLANRVKQNGESVTVEPMNGYERKIIHVAMQN</sequence>
<evidence type="ECO:0000313" key="2">
    <source>
        <dbReference type="EMBL" id="MCQ5343706.1"/>
    </source>
</evidence>